<reference evidence="2 4" key="1">
    <citation type="submission" date="2014-02" db="EMBL/GenBank/DDBJ databases">
        <title>Aquamicrobium defluvii Genome sequencing.</title>
        <authorList>
            <person name="Wang X."/>
        </authorList>
    </citation>
    <scope>NUCLEOTIDE SEQUENCE [LARGE SCALE GENOMIC DNA]</scope>
    <source>
        <strain evidence="2 4">W13Z1</strain>
    </source>
</reference>
<dbReference type="PATRIC" id="fig|69279.3.peg.3323"/>
<dbReference type="EMBL" id="SNZF01000027">
    <property type="protein sequence ID" value="TDR32473.1"/>
    <property type="molecule type" value="Genomic_DNA"/>
</dbReference>
<evidence type="ECO:0000313" key="3">
    <source>
        <dbReference type="EMBL" id="TDR32473.1"/>
    </source>
</evidence>
<evidence type="ECO:0000313" key="4">
    <source>
        <dbReference type="Proteomes" id="UP000019849"/>
    </source>
</evidence>
<proteinExistence type="predicted"/>
<evidence type="ECO:0000256" key="1">
    <source>
        <dbReference type="SAM" id="MobiDB-lite"/>
    </source>
</evidence>
<name>A0A011UDI4_9HYPH</name>
<dbReference type="eggNOG" id="ENOG5031YT0">
    <property type="taxonomic scope" value="Bacteria"/>
</dbReference>
<dbReference type="RefSeq" id="WP_035029225.1">
    <property type="nucleotide sequence ID" value="NZ_KK073895.1"/>
</dbReference>
<dbReference type="Proteomes" id="UP000019849">
    <property type="component" value="Unassembled WGS sequence"/>
</dbReference>
<evidence type="ECO:0000313" key="5">
    <source>
        <dbReference type="Proteomes" id="UP000294958"/>
    </source>
</evidence>
<keyword evidence="5" id="KW-1185">Reference proteome</keyword>
<reference evidence="3 5" key="2">
    <citation type="submission" date="2019-03" db="EMBL/GenBank/DDBJ databases">
        <title>Genomic Encyclopedia of Type Strains, Phase IV (KMG-IV): sequencing the most valuable type-strain genomes for metagenomic binning, comparative biology and taxonomic classification.</title>
        <authorList>
            <person name="Goeker M."/>
        </authorList>
    </citation>
    <scope>NUCLEOTIDE SEQUENCE [LARGE SCALE GENOMIC DNA]</scope>
    <source>
        <strain evidence="3 5">DSM 11603</strain>
    </source>
</reference>
<organism evidence="2 4">
    <name type="scientific">Aquamicrobium defluvii</name>
    <dbReference type="NCBI Taxonomy" id="69279"/>
    <lineage>
        <taxon>Bacteria</taxon>
        <taxon>Pseudomonadati</taxon>
        <taxon>Pseudomonadota</taxon>
        <taxon>Alphaproteobacteria</taxon>
        <taxon>Hyphomicrobiales</taxon>
        <taxon>Phyllobacteriaceae</taxon>
        <taxon>Aquamicrobium</taxon>
    </lineage>
</organism>
<evidence type="ECO:0000313" key="2">
    <source>
        <dbReference type="EMBL" id="EXL03983.1"/>
    </source>
</evidence>
<gene>
    <name evidence="2" type="ORF">BG36_11140</name>
    <name evidence="3" type="ORF">DES43_12752</name>
</gene>
<dbReference type="AlphaFoldDB" id="A0A011UDI4"/>
<protein>
    <submittedName>
        <fullName evidence="2">Uncharacterized protein</fullName>
    </submittedName>
</protein>
<dbReference type="Proteomes" id="UP000294958">
    <property type="component" value="Unassembled WGS sequence"/>
</dbReference>
<dbReference type="EMBL" id="JENY01000023">
    <property type="protein sequence ID" value="EXL03983.1"/>
    <property type="molecule type" value="Genomic_DNA"/>
</dbReference>
<dbReference type="HOGENOM" id="CLU_166857_0_0_5"/>
<comment type="caution">
    <text evidence="2">The sequence shown here is derived from an EMBL/GenBank/DDBJ whole genome shotgun (WGS) entry which is preliminary data.</text>
</comment>
<sequence>MCAEHRRVQRGSLRQPAHGTLPDDLYDYEDDPTPRISPPRGSPSHVFAVERLPVIDDWPEDVPITEAEIKVFERWFGDVFDEMFGPIDLPDDLRRLSYYDNEKP</sequence>
<dbReference type="STRING" id="69279.BG36_11140"/>
<accession>A0A011UDI4</accession>
<feature type="region of interest" description="Disordered" evidence="1">
    <location>
        <begin position="1"/>
        <end position="43"/>
    </location>
</feature>